<proteinExistence type="predicted"/>
<dbReference type="EMBL" id="LXQA010324713">
    <property type="protein sequence ID" value="MCI44004.1"/>
    <property type="molecule type" value="Genomic_DNA"/>
</dbReference>
<keyword evidence="3" id="KW-1185">Reference proteome</keyword>
<accession>A0A392S734</accession>
<evidence type="ECO:0000313" key="3">
    <source>
        <dbReference type="Proteomes" id="UP000265520"/>
    </source>
</evidence>
<name>A0A392S734_9FABA</name>
<feature type="non-terminal residue" evidence="2">
    <location>
        <position position="1"/>
    </location>
</feature>
<feature type="region of interest" description="Disordered" evidence="1">
    <location>
        <begin position="1"/>
        <end position="80"/>
    </location>
</feature>
<protein>
    <submittedName>
        <fullName evidence="2">Uncharacterized protein</fullName>
    </submittedName>
</protein>
<evidence type="ECO:0000313" key="2">
    <source>
        <dbReference type="EMBL" id="MCI44004.1"/>
    </source>
</evidence>
<dbReference type="Proteomes" id="UP000265520">
    <property type="component" value="Unassembled WGS sequence"/>
</dbReference>
<organism evidence="2 3">
    <name type="scientific">Trifolium medium</name>
    <dbReference type="NCBI Taxonomy" id="97028"/>
    <lineage>
        <taxon>Eukaryota</taxon>
        <taxon>Viridiplantae</taxon>
        <taxon>Streptophyta</taxon>
        <taxon>Embryophyta</taxon>
        <taxon>Tracheophyta</taxon>
        <taxon>Spermatophyta</taxon>
        <taxon>Magnoliopsida</taxon>
        <taxon>eudicotyledons</taxon>
        <taxon>Gunneridae</taxon>
        <taxon>Pentapetalae</taxon>
        <taxon>rosids</taxon>
        <taxon>fabids</taxon>
        <taxon>Fabales</taxon>
        <taxon>Fabaceae</taxon>
        <taxon>Papilionoideae</taxon>
        <taxon>50 kb inversion clade</taxon>
        <taxon>NPAAA clade</taxon>
        <taxon>Hologalegina</taxon>
        <taxon>IRL clade</taxon>
        <taxon>Trifolieae</taxon>
        <taxon>Trifolium</taxon>
    </lineage>
</organism>
<evidence type="ECO:0000256" key="1">
    <source>
        <dbReference type="SAM" id="MobiDB-lite"/>
    </source>
</evidence>
<sequence length="111" mass="12713">WNKKKADKANETVSDTEDNNDVEVENEQIETGTNTIDETEDNDASGESNVNQDSNEDLDDDSDDEPNQIQPRNRRPPEYLRDYVTGREQEENESDELQNLAMAMFNTSEDP</sequence>
<feature type="compositionally biased region" description="Acidic residues" evidence="1">
    <location>
        <begin position="14"/>
        <end position="28"/>
    </location>
</feature>
<feature type="compositionally biased region" description="Acidic residues" evidence="1">
    <location>
        <begin position="54"/>
        <end position="66"/>
    </location>
</feature>
<feature type="non-terminal residue" evidence="2">
    <location>
        <position position="111"/>
    </location>
</feature>
<comment type="caution">
    <text evidence="2">The sequence shown here is derived from an EMBL/GenBank/DDBJ whole genome shotgun (WGS) entry which is preliminary data.</text>
</comment>
<reference evidence="2 3" key="1">
    <citation type="journal article" date="2018" name="Front. Plant Sci.">
        <title>Red Clover (Trifolium pratense) and Zigzag Clover (T. medium) - A Picture of Genomic Similarities and Differences.</title>
        <authorList>
            <person name="Dluhosova J."/>
            <person name="Istvanek J."/>
            <person name="Nedelnik J."/>
            <person name="Repkova J."/>
        </authorList>
    </citation>
    <scope>NUCLEOTIDE SEQUENCE [LARGE SCALE GENOMIC DNA]</scope>
    <source>
        <strain evidence="3">cv. 10/8</strain>
        <tissue evidence="2">Leaf</tissue>
    </source>
</reference>
<dbReference type="AlphaFoldDB" id="A0A392S734"/>